<dbReference type="AlphaFoldDB" id="A0AAD1WBJ6"/>
<dbReference type="EMBL" id="OW240916">
    <property type="protein sequence ID" value="CAH2296372.1"/>
    <property type="molecule type" value="Genomic_DNA"/>
</dbReference>
<organism evidence="1 2">
    <name type="scientific">Pelobates cultripes</name>
    <name type="common">Western spadefoot toad</name>
    <dbReference type="NCBI Taxonomy" id="61616"/>
    <lineage>
        <taxon>Eukaryota</taxon>
        <taxon>Metazoa</taxon>
        <taxon>Chordata</taxon>
        <taxon>Craniata</taxon>
        <taxon>Vertebrata</taxon>
        <taxon>Euteleostomi</taxon>
        <taxon>Amphibia</taxon>
        <taxon>Batrachia</taxon>
        <taxon>Anura</taxon>
        <taxon>Pelobatoidea</taxon>
        <taxon>Pelobatidae</taxon>
        <taxon>Pelobates</taxon>
    </lineage>
</organism>
<sequence length="152" mass="16801">MKTPWCASENVHNQETEPLSVPHGLVHLVLDTPLVAEFFPFIERPVHDSTPSPGMAGMTETTVSHSEKTDCQESSLLLKCDIAPDPVSSIGATNPSCFYVYEEVNTPDVVAFQHQLGHEYTLPIPTISEVVPQVGIHNTITSRMTRQSRGYR</sequence>
<accession>A0AAD1WBJ6</accession>
<protein>
    <submittedName>
        <fullName evidence="1">Uncharacterized protein</fullName>
    </submittedName>
</protein>
<gene>
    <name evidence="1" type="ORF">PECUL_23A059705</name>
</gene>
<reference evidence="1" key="1">
    <citation type="submission" date="2022-03" db="EMBL/GenBank/DDBJ databases">
        <authorList>
            <person name="Alioto T."/>
            <person name="Alioto T."/>
            <person name="Gomez Garrido J."/>
        </authorList>
    </citation>
    <scope>NUCLEOTIDE SEQUENCE</scope>
</reference>
<evidence type="ECO:0000313" key="1">
    <source>
        <dbReference type="EMBL" id="CAH2296372.1"/>
    </source>
</evidence>
<dbReference type="Proteomes" id="UP001295444">
    <property type="component" value="Chromosome 05"/>
</dbReference>
<name>A0AAD1WBJ6_PELCU</name>
<evidence type="ECO:0000313" key="2">
    <source>
        <dbReference type="Proteomes" id="UP001295444"/>
    </source>
</evidence>
<keyword evidence="2" id="KW-1185">Reference proteome</keyword>
<proteinExistence type="predicted"/>